<evidence type="ECO:0000256" key="3">
    <source>
        <dbReference type="ARBA" id="ARBA00022490"/>
    </source>
</evidence>
<evidence type="ECO:0000256" key="1">
    <source>
        <dbReference type="ARBA" id="ARBA00004123"/>
    </source>
</evidence>
<dbReference type="InterPro" id="IPR036236">
    <property type="entry name" value="Znf_C2H2_sf"/>
</dbReference>
<evidence type="ECO:0000256" key="11">
    <source>
        <dbReference type="SAM" id="MobiDB-lite"/>
    </source>
</evidence>
<evidence type="ECO:0000313" key="13">
    <source>
        <dbReference type="EMBL" id="KAK2961230.1"/>
    </source>
</evidence>
<accession>A0ABQ9YBY5</accession>
<comment type="caution">
    <text evidence="13">The sequence shown here is derived from an EMBL/GenBank/DDBJ whole genome shotgun (WGS) entry which is preliminary data.</text>
</comment>
<dbReference type="Proteomes" id="UP001281761">
    <property type="component" value="Unassembled WGS sequence"/>
</dbReference>
<dbReference type="PROSITE" id="PS00028">
    <property type="entry name" value="ZINC_FINGER_C2H2_1"/>
    <property type="match status" value="1"/>
</dbReference>
<proteinExistence type="inferred from homology"/>
<gene>
    <name evidence="13" type="ORF">BLNAU_3676</name>
</gene>
<evidence type="ECO:0000256" key="6">
    <source>
        <dbReference type="ARBA" id="ARBA00022771"/>
    </source>
</evidence>
<dbReference type="Gene3D" id="3.30.160.60">
    <property type="entry name" value="Classic Zinc Finger"/>
    <property type="match status" value="1"/>
</dbReference>
<evidence type="ECO:0000313" key="14">
    <source>
        <dbReference type="Proteomes" id="UP001281761"/>
    </source>
</evidence>
<dbReference type="InterPro" id="IPR051879">
    <property type="entry name" value="C2H2-ZF_Maturation_Protein"/>
</dbReference>
<keyword evidence="5" id="KW-0479">Metal-binding</keyword>
<name>A0ABQ9YBY5_9EUKA</name>
<keyword evidence="7" id="KW-0862">Zinc</keyword>
<feature type="region of interest" description="Disordered" evidence="11">
    <location>
        <begin position="92"/>
        <end position="121"/>
    </location>
</feature>
<dbReference type="Pfam" id="PF12171">
    <property type="entry name" value="zf-C2H2_jaz"/>
    <property type="match status" value="1"/>
</dbReference>
<dbReference type="PANTHER" id="PTHR46095:SF1">
    <property type="entry name" value="ZINC FINGER PROTEIN 593"/>
    <property type="match status" value="1"/>
</dbReference>
<evidence type="ECO:0000256" key="5">
    <source>
        <dbReference type="ARBA" id="ARBA00022723"/>
    </source>
</evidence>
<feature type="domain" description="C2H2-type" evidence="12">
    <location>
        <begin position="53"/>
        <end position="82"/>
    </location>
</feature>
<keyword evidence="14" id="KW-1185">Reference proteome</keyword>
<evidence type="ECO:0000256" key="8">
    <source>
        <dbReference type="ARBA" id="ARBA00023242"/>
    </source>
</evidence>
<dbReference type="InterPro" id="IPR013087">
    <property type="entry name" value="Znf_C2H2_type"/>
</dbReference>
<evidence type="ECO:0000256" key="7">
    <source>
        <dbReference type="ARBA" id="ARBA00022833"/>
    </source>
</evidence>
<keyword evidence="4" id="KW-0690">Ribosome biogenesis</keyword>
<keyword evidence="8" id="KW-0539">Nucleus</keyword>
<sequence>MGRQARKRKHCKTNGGKTTLRQVYFRRDIDQVHDDLAKGIPPPRTNPDDERQYCCIECSRFFVDERSLTQHQRTKDHKRRLKELLEKPYTAEDALMGAGKGLPRAGYDEPAPSTDKEMSGN</sequence>
<comment type="subcellular location">
    <subcellularLocation>
        <location evidence="2">Cytoplasm</location>
    </subcellularLocation>
    <subcellularLocation>
        <location evidence="1">Nucleus</location>
    </subcellularLocation>
</comment>
<dbReference type="SUPFAM" id="SSF57667">
    <property type="entry name" value="beta-beta-alpha zinc fingers"/>
    <property type="match status" value="1"/>
</dbReference>
<dbReference type="PROSITE" id="PS50157">
    <property type="entry name" value="ZINC_FINGER_C2H2_2"/>
    <property type="match status" value="1"/>
</dbReference>
<protein>
    <submittedName>
        <fullName evidence="13">Bud site selection protein 20</fullName>
    </submittedName>
</protein>
<evidence type="ECO:0000256" key="10">
    <source>
        <dbReference type="PROSITE-ProRule" id="PRU00042"/>
    </source>
</evidence>
<dbReference type="EMBL" id="JARBJD010000017">
    <property type="protein sequence ID" value="KAK2961230.1"/>
    <property type="molecule type" value="Genomic_DNA"/>
</dbReference>
<keyword evidence="6 10" id="KW-0863">Zinc-finger</keyword>
<comment type="similarity">
    <text evidence="9">Belongs to the ZNF593/BUD20 C2H2-type zinc-finger protein family.</text>
</comment>
<organism evidence="13 14">
    <name type="scientific">Blattamonas nauphoetae</name>
    <dbReference type="NCBI Taxonomy" id="2049346"/>
    <lineage>
        <taxon>Eukaryota</taxon>
        <taxon>Metamonada</taxon>
        <taxon>Preaxostyla</taxon>
        <taxon>Oxymonadida</taxon>
        <taxon>Blattamonas</taxon>
    </lineage>
</organism>
<evidence type="ECO:0000256" key="9">
    <source>
        <dbReference type="ARBA" id="ARBA00038064"/>
    </source>
</evidence>
<evidence type="ECO:0000256" key="2">
    <source>
        <dbReference type="ARBA" id="ARBA00004496"/>
    </source>
</evidence>
<evidence type="ECO:0000259" key="12">
    <source>
        <dbReference type="PROSITE" id="PS50157"/>
    </source>
</evidence>
<reference evidence="13 14" key="1">
    <citation type="journal article" date="2022" name="bioRxiv">
        <title>Genomics of Preaxostyla Flagellates Illuminates Evolutionary Transitions and the Path Towards Mitochondrial Loss.</title>
        <authorList>
            <person name="Novak L.V.F."/>
            <person name="Treitli S.C."/>
            <person name="Pyrih J."/>
            <person name="Halakuc P."/>
            <person name="Pipaliya S.V."/>
            <person name="Vacek V."/>
            <person name="Brzon O."/>
            <person name="Soukal P."/>
            <person name="Eme L."/>
            <person name="Dacks J.B."/>
            <person name="Karnkowska A."/>
            <person name="Elias M."/>
            <person name="Hampl V."/>
        </authorList>
    </citation>
    <scope>NUCLEOTIDE SEQUENCE [LARGE SCALE GENOMIC DNA]</scope>
    <source>
        <strain evidence="13">NAU3</strain>
        <tissue evidence="13">Gut</tissue>
    </source>
</reference>
<evidence type="ECO:0000256" key="4">
    <source>
        <dbReference type="ARBA" id="ARBA00022517"/>
    </source>
</evidence>
<dbReference type="PANTHER" id="PTHR46095">
    <property type="entry name" value="ZINC FINGER PROTEIN 593"/>
    <property type="match status" value="1"/>
</dbReference>
<dbReference type="InterPro" id="IPR022755">
    <property type="entry name" value="Znf_C2H2_jaz"/>
</dbReference>
<keyword evidence="3" id="KW-0963">Cytoplasm</keyword>